<keyword evidence="2" id="KW-1185">Reference proteome</keyword>
<evidence type="ECO:0000313" key="2">
    <source>
        <dbReference type="Proteomes" id="UP001239626"/>
    </source>
</evidence>
<organism evidence="1 2">
    <name type="scientific">Cellulomonas humilata</name>
    <dbReference type="NCBI Taxonomy" id="144055"/>
    <lineage>
        <taxon>Bacteria</taxon>
        <taxon>Bacillati</taxon>
        <taxon>Actinomycetota</taxon>
        <taxon>Actinomycetes</taxon>
        <taxon>Micrococcales</taxon>
        <taxon>Cellulomonadaceae</taxon>
        <taxon>Cellulomonas</taxon>
    </lineage>
</organism>
<proteinExistence type="predicted"/>
<sequence>MEFEFTGEIIYWRGPSPFHYVPVPEQESAAIKVVSSELTYGWGVIPVLVQIGDTEWETSLFPKDGRYLVPVKDMVRKAELLDLGDTVTVRLVLAGPR</sequence>
<evidence type="ECO:0000313" key="1">
    <source>
        <dbReference type="EMBL" id="MDQ0372735.1"/>
    </source>
</evidence>
<dbReference type="EMBL" id="JAUSVB010000001">
    <property type="protein sequence ID" value="MDQ0372735.1"/>
    <property type="molecule type" value="Genomic_DNA"/>
</dbReference>
<dbReference type="InterPro" id="IPR037079">
    <property type="entry name" value="AF2212/PG0164-like_sf"/>
</dbReference>
<dbReference type="InterPro" id="IPR015018">
    <property type="entry name" value="DUF1905"/>
</dbReference>
<dbReference type="Proteomes" id="UP001239626">
    <property type="component" value="Unassembled WGS sequence"/>
</dbReference>
<reference evidence="1 2" key="1">
    <citation type="submission" date="2023-07" db="EMBL/GenBank/DDBJ databases">
        <title>Sorghum-associated microbial communities from plants grown in Nebraska, USA.</title>
        <authorList>
            <person name="Schachtman D."/>
        </authorList>
    </citation>
    <scope>NUCLEOTIDE SEQUENCE [LARGE SCALE GENOMIC DNA]</scope>
    <source>
        <strain evidence="1 2">BE332</strain>
    </source>
</reference>
<dbReference type="RefSeq" id="WP_307490366.1">
    <property type="nucleotide sequence ID" value="NZ_JAUSVB010000001.1"/>
</dbReference>
<dbReference type="Gene3D" id="2.40.30.100">
    <property type="entry name" value="AF2212/PG0164-like"/>
    <property type="match status" value="1"/>
</dbReference>
<dbReference type="SUPFAM" id="SSF141694">
    <property type="entry name" value="AF2212/PG0164-like"/>
    <property type="match status" value="1"/>
</dbReference>
<name>A0ABU0EBU5_9CELL</name>
<accession>A0ABU0EBU5</accession>
<evidence type="ECO:0008006" key="3">
    <source>
        <dbReference type="Google" id="ProtNLM"/>
    </source>
</evidence>
<comment type="caution">
    <text evidence="1">The sequence shown here is derived from an EMBL/GenBank/DDBJ whole genome shotgun (WGS) entry which is preliminary data.</text>
</comment>
<protein>
    <recommendedName>
        <fullName evidence="3">DUF1905 domain-containing protein</fullName>
    </recommendedName>
</protein>
<gene>
    <name evidence="1" type="ORF">J2X26_001032</name>
</gene>
<dbReference type="Pfam" id="PF08922">
    <property type="entry name" value="DUF1905"/>
    <property type="match status" value="1"/>
</dbReference>